<dbReference type="EMBL" id="KB007974">
    <property type="protein sequence ID" value="ELR17634.1"/>
    <property type="molecule type" value="Genomic_DNA"/>
</dbReference>
<keyword evidence="5" id="KW-0804">Transcription</keyword>
<dbReference type="Pfam" id="PF02229">
    <property type="entry name" value="PC4"/>
    <property type="match status" value="1"/>
</dbReference>
<evidence type="ECO:0000256" key="1">
    <source>
        <dbReference type="ARBA" id="ARBA00004123"/>
    </source>
</evidence>
<dbReference type="STRING" id="1257118.L8GWQ1"/>
<dbReference type="InterPro" id="IPR003173">
    <property type="entry name" value="PC4_C"/>
</dbReference>
<dbReference type="KEGG" id="acan:ACA1_064180"/>
<keyword evidence="3" id="KW-0805">Transcription regulation</keyword>
<dbReference type="GeneID" id="14917957"/>
<dbReference type="VEuPathDB" id="AmoebaDB:ACA1_064180"/>
<reference evidence="9 10" key="1">
    <citation type="journal article" date="2013" name="Genome Biol.">
        <title>Genome of Acanthamoeba castellanii highlights extensive lateral gene transfer and early evolution of tyrosine kinase signaling.</title>
        <authorList>
            <person name="Clarke M."/>
            <person name="Lohan A.J."/>
            <person name="Liu B."/>
            <person name="Lagkouvardos I."/>
            <person name="Roy S."/>
            <person name="Zafar N."/>
            <person name="Bertelli C."/>
            <person name="Schilde C."/>
            <person name="Kianianmomeni A."/>
            <person name="Burglin T.R."/>
            <person name="Frech C."/>
            <person name="Turcotte B."/>
            <person name="Kopec K.O."/>
            <person name="Synnott J.M."/>
            <person name="Choo C."/>
            <person name="Paponov I."/>
            <person name="Finkler A."/>
            <person name="Soon Heng Tan C."/>
            <person name="Hutchins A.P."/>
            <person name="Weinmeier T."/>
            <person name="Rattei T."/>
            <person name="Chu J.S."/>
            <person name="Gimenez G."/>
            <person name="Irimia M."/>
            <person name="Rigden D.J."/>
            <person name="Fitzpatrick D.A."/>
            <person name="Lorenzo-Morales J."/>
            <person name="Bateman A."/>
            <person name="Chiu C.H."/>
            <person name="Tang P."/>
            <person name="Hegemann P."/>
            <person name="Fromm H."/>
            <person name="Raoult D."/>
            <person name="Greub G."/>
            <person name="Miranda-Saavedra D."/>
            <person name="Chen N."/>
            <person name="Nash P."/>
            <person name="Ginger M.L."/>
            <person name="Horn M."/>
            <person name="Schaap P."/>
            <person name="Caler L."/>
            <person name="Loftus B."/>
        </authorList>
    </citation>
    <scope>NUCLEOTIDE SEQUENCE [LARGE SCALE GENOMIC DNA]</scope>
    <source>
        <strain evidence="9 10">Neff</strain>
    </source>
</reference>
<dbReference type="PANTHER" id="PTHR13215">
    <property type="entry name" value="RNA POLYMERASE II TRANSCRIPTIONAL COACTIVATOR"/>
    <property type="match status" value="1"/>
</dbReference>
<dbReference type="SUPFAM" id="SSF54447">
    <property type="entry name" value="ssDNA-binding transcriptional regulator domain"/>
    <property type="match status" value="1"/>
</dbReference>
<keyword evidence="10" id="KW-1185">Reference proteome</keyword>
<evidence type="ECO:0000313" key="9">
    <source>
        <dbReference type="EMBL" id="ELR17634.1"/>
    </source>
</evidence>
<comment type="subcellular location">
    <subcellularLocation>
        <location evidence="1">Nucleus</location>
    </subcellularLocation>
</comment>
<feature type="region of interest" description="Disordered" evidence="7">
    <location>
        <begin position="1"/>
        <end position="67"/>
    </location>
</feature>
<protein>
    <submittedName>
        <fullName evidence="9">RNA polymerase II transcriptional coactivator, putative</fullName>
    </submittedName>
</protein>
<evidence type="ECO:0000256" key="7">
    <source>
        <dbReference type="SAM" id="MobiDB-lite"/>
    </source>
</evidence>
<dbReference type="GO" id="GO:0060261">
    <property type="term" value="P:positive regulation of transcription initiation by RNA polymerase II"/>
    <property type="evidence" value="ECO:0007669"/>
    <property type="project" value="InterPro"/>
</dbReference>
<dbReference type="OMA" id="DQWKELR"/>
<feature type="domain" description="Transcriptional coactivator p15 (PC4) C-terminal" evidence="8">
    <location>
        <begin position="63"/>
        <end position="114"/>
    </location>
</feature>
<dbReference type="OrthoDB" id="20677at2759"/>
<dbReference type="Proteomes" id="UP000011083">
    <property type="component" value="Unassembled WGS sequence"/>
</dbReference>
<feature type="compositionally biased region" description="Low complexity" evidence="7">
    <location>
        <begin position="26"/>
        <end position="44"/>
    </location>
</feature>
<gene>
    <name evidence="9" type="ORF">ACA1_064180</name>
</gene>
<sequence length="124" mass="13924">MSVKRRRDSPDRYADEDLEDSPDEGTTSPPTKTKAKAAAPAASSSKKKKEEPSTSTEAKANEWEIGSKRRVTVSKFRNQLKIDIREYYEKDGELLPGRKGISLNEQQWQNLKDIISEVDAALGK</sequence>
<dbReference type="GO" id="GO:0003713">
    <property type="term" value="F:transcription coactivator activity"/>
    <property type="evidence" value="ECO:0007669"/>
    <property type="project" value="InterPro"/>
</dbReference>
<dbReference type="InterPro" id="IPR009044">
    <property type="entry name" value="ssDNA-bd_transcriptional_reg"/>
</dbReference>
<proteinExistence type="inferred from homology"/>
<accession>L8GWQ1</accession>
<evidence type="ECO:0000256" key="5">
    <source>
        <dbReference type="ARBA" id="ARBA00023163"/>
    </source>
</evidence>
<evidence type="ECO:0000256" key="3">
    <source>
        <dbReference type="ARBA" id="ARBA00023015"/>
    </source>
</evidence>
<dbReference type="InterPro" id="IPR045125">
    <property type="entry name" value="Sub1/Tcp4-like"/>
</dbReference>
<keyword evidence="6" id="KW-0539">Nucleus</keyword>
<evidence type="ECO:0000256" key="2">
    <source>
        <dbReference type="ARBA" id="ARBA00009001"/>
    </source>
</evidence>
<evidence type="ECO:0000313" key="10">
    <source>
        <dbReference type="Proteomes" id="UP000011083"/>
    </source>
</evidence>
<evidence type="ECO:0000256" key="4">
    <source>
        <dbReference type="ARBA" id="ARBA00023125"/>
    </source>
</evidence>
<dbReference type="Gene3D" id="2.30.31.10">
    <property type="entry name" value="Transcriptional Coactivator Pc4, Chain A"/>
    <property type="match status" value="1"/>
</dbReference>
<comment type="similarity">
    <text evidence="2">Belongs to the transcriptional coactivator PC4 family.</text>
</comment>
<dbReference type="GO" id="GO:0003677">
    <property type="term" value="F:DNA binding"/>
    <property type="evidence" value="ECO:0007669"/>
    <property type="project" value="UniProtKB-KW"/>
</dbReference>
<dbReference type="GO" id="GO:0005634">
    <property type="term" value="C:nucleus"/>
    <property type="evidence" value="ECO:0007669"/>
    <property type="project" value="UniProtKB-SubCell"/>
</dbReference>
<name>L8GWQ1_ACACF</name>
<dbReference type="RefSeq" id="XP_004339647.1">
    <property type="nucleotide sequence ID" value="XM_004339599.1"/>
</dbReference>
<evidence type="ECO:0000256" key="6">
    <source>
        <dbReference type="ARBA" id="ARBA00023242"/>
    </source>
</evidence>
<organism evidence="9 10">
    <name type="scientific">Acanthamoeba castellanii (strain ATCC 30010 / Neff)</name>
    <dbReference type="NCBI Taxonomy" id="1257118"/>
    <lineage>
        <taxon>Eukaryota</taxon>
        <taxon>Amoebozoa</taxon>
        <taxon>Discosea</taxon>
        <taxon>Longamoebia</taxon>
        <taxon>Centramoebida</taxon>
        <taxon>Acanthamoebidae</taxon>
        <taxon>Acanthamoeba</taxon>
    </lineage>
</organism>
<evidence type="ECO:0000259" key="8">
    <source>
        <dbReference type="Pfam" id="PF02229"/>
    </source>
</evidence>
<keyword evidence="4" id="KW-0238">DNA-binding</keyword>
<dbReference type="AlphaFoldDB" id="L8GWQ1"/>